<keyword evidence="3" id="KW-0804">Transcription</keyword>
<dbReference type="PROSITE" id="PS50949">
    <property type="entry name" value="HTH_GNTR"/>
    <property type="match status" value="1"/>
</dbReference>
<evidence type="ECO:0000256" key="1">
    <source>
        <dbReference type="ARBA" id="ARBA00023015"/>
    </source>
</evidence>
<dbReference type="eggNOG" id="COG1725">
    <property type="taxonomic scope" value="Bacteria"/>
</dbReference>
<dbReference type="GeneID" id="84800213"/>
<reference evidence="5 6" key="1">
    <citation type="submission" date="2010-08" db="EMBL/GenBank/DDBJ databases">
        <authorList>
            <person name="Harkins D.M."/>
            <person name="Madupu R."/>
            <person name="Durkin A.S."/>
            <person name="Torralba M."/>
            <person name="Methe B."/>
            <person name="Sutton G.G."/>
            <person name="Nelson K.E."/>
        </authorList>
    </citation>
    <scope>NUCLEOTIDE SEQUENCE [LARGE SCALE GENOMIC DNA]</scope>
    <source>
        <strain evidence="5 6">DSM 17678</strain>
    </source>
</reference>
<accession>E0E1X5</accession>
<sequence>MKEIKFNSNSPIYLQISKYFESRVFLGELEPGSLIPSRRELAGLLGVNLNTVQKAYSYMDEIGLIITEKSKGSMITSDLAKLKDLREDYIKEPLLDFITIMKSINIPKDKVIGLLDQYYDEIKEDLTDDTSAESNKKI</sequence>
<dbReference type="RefSeq" id="WP_007788694.1">
    <property type="nucleotide sequence ID" value="NZ_ADGQ01000027.1"/>
</dbReference>
<dbReference type="AlphaFoldDB" id="E0E1X5"/>
<evidence type="ECO:0000313" key="5">
    <source>
        <dbReference type="EMBL" id="EFM65103.1"/>
    </source>
</evidence>
<dbReference type="SMART" id="SM00345">
    <property type="entry name" value="HTH_GNTR"/>
    <property type="match status" value="1"/>
</dbReference>
<dbReference type="OrthoDB" id="163333at2"/>
<protein>
    <submittedName>
        <fullName evidence="5">Transcriptional regulator, GntR family</fullName>
    </submittedName>
</protein>
<keyword evidence="6" id="KW-1185">Reference proteome</keyword>
<dbReference type="SUPFAM" id="SSF46785">
    <property type="entry name" value="Winged helix' DNA-binding domain"/>
    <property type="match status" value="1"/>
</dbReference>
<keyword evidence="2" id="KW-0238">DNA-binding</keyword>
<dbReference type="InterPro" id="IPR036388">
    <property type="entry name" value="WH-like_DNA-bd_sf"/>
</dbReference>
<dbReference type="InterPro" id="IPR000524">
    <property type="entry name" value="Tscrpt_reg_HTH_GntR"/>
</dbReference>
<dbReference type="Pfam" id="PF00392">
    <property type="entry name" value="GntR"/>
    <property type="match status" value="1"/>
</dbReference>
<evidence type="ECO:0000313" key="6">
    <source>
        <dbReference type="Proteomes" id="UP000003244"/>
    </source>
</evidence>
<dbReference type="GO" id="GO:0003700">
    <property type="term" value="F:DNA-binding transcription factor activity"/>
    <property type="evidence" value="ECO:0007669"/>
    <property type="project" value="InterPro"/>
</dbReference>
<keyword evidence="1" id="KW-0805">Transcription regulation</keyword>
<name>E0E1X5_9FIRM</name>
<dbReference type="PANTHER" id="PTHR38445">
    <property type="entry name" value="HTH-TYPE TRANSCRIPTIONAL REPRESSOR YTRA"/>
    <property type="match status" value="1"/>
</dbReference>
<dbReference type="CDD" id="cd07377">
    <property type="entry name" value="WHTH_GntR"/>
    <property type="match status" value="1"/>
</dbReference>
<organism evidence="5 6">
    <name type="scientific">Peptostreptococcus stomatis DSM 17678</name>
    <dbReference type="NCBI Taxonomy" id="596315"/>
    <lineage>
        <taxon>Bacteria</taxon>
        <taxon>Bacillati</taxon>
        <taxon>Bacillota</taxon>
        <taxon>Clostridia</taxon>
        <taxon>Peptostreptococcales</taxon>
        <taxon>Peptostreptococcaceae</taxon>
        <taxon>Peptostreptococcus</taxon>
    </lineage>
</organism>
<proteinExistence type="predicted"/>
<dbReference type="InterPro" id="IPR036390">
    <property type="entry name" value="WH_DNA-bd_sf"/>
</dbReference>
<dbReference type="Gene3D" id="1.10.10.10">
    <property type="entry name" value="Winged helix-like DNA-binding domain superfamily/Winged helix DNA-binding domain"/>
    <property type="match status" value="1"/>
</dbReference>
<evidence type="ECO:0000256" key="2">
    <source>
        <dbReference type="ARBA" id="ARBA00023125"/>
    </source>
</evidence>
<gene>
    <name evidence="5" type="ORF">HMPREF0634_1159</name>
</gene>
<evidence type="ECO:0000256" key="3">
    <source>
        <dbReference type="ARBA" id="ARBA00023163"/>
    </source>
</evidence>
<dbReference type="GO" id="GO:0003677">
    <property type="term" value="F:DNA binding"/>
    <property type="evidence" value="ECO:0007669"/>
    <property type="project" value="UniProtKB-KW"/>
</dbReference>
<evidence type="ECO:0000259" key="4">
    <source>
        <dbReference type="PROSITE" id="PS50949"/>
    </source>
</evidence>
<feature type="domain" description="HTH gntR-type" evidence="4">
    <location>
        <begin position="10"/>
        <end position="78"/>
    </location>
</feature>
<dbReference type="STRING" id="596315.HMPREF0634_1159"/>
<comment type="caution">
    <text evidence="5">The sequence shown here is derived from an EMBL/GenBank/DDBJ whole genome shotgun (WGS) entry which is preliminary data.</text>
</comment>
<dbReference type="PANTHER" id="PTHR38445:SF6">
    <property type="entry name" value="GNTR-FAMILY TRANSCRIPTIONAL REGULATOR"/>
    <property type="match status" value="1"/>
</dbReference>
<dbReference type="Proteomes" id="UP000003244">
    <property type="component" value="Unassembled WGS sequence"/>
</dbReference>
<dbReference type="EMBL" id="ADGQ01000027">
    <property type="protein sequence ID" value="EFM65103.1"/>
    <property type="molecule type" value="Genomic_DNA"/>
</dbReference>